<dbReference type="PROSITE" id="PS50123">
    <property type="entry name" value="CHER"/>
    <property type="match status" value="1"/>
</dbReference>
<feature type="non-terminal residue" evidence="2">
    <location>
        <position position="1"/>
    </location>
</feature>
<dbReference type="Pfam" id="PF01739">
    <property type="entry name" value="CheR"/>
    <property type="match status" value="1"/>
</dbReference>
<dbReference type="InterPro" id="IPR050903">
    <property type="entry name" value="Bact_Chemotaxis_MeTrfase"/>
</dbReference>
<reference evidence="2" key="2">
    <citation type="journal article" date="2014" name="ISME J.">
        <title>Microbial stratification in low pH oxic and suboxic macroscopic growths along an acid mine drainage.</title>
        <authorList>
            <person name="Mendez-Garcia C."/>
            <person name="Mesa V."/>
            <person name="Sprenger R.R."/>
            <person name="Richter M."/>
            <person name="Diez M.S."/>
            <person name="Solano J."/>
            <person name="Bargiela R."/>
            <person name="Golyshina O.V."/>
            <person name="Manteca A."/>
            <person name="Ramos J.L."/>
            <person name="Gallego J.R."/>
            <person name="Llorente I."/>
            <person name="Martins Dos Santos V.A."/>
            <person name="Jensen O.N."/>
            <person name="Pelaez A.I."/>
            <person name="Sanchez J."/>
            <person name="Ferrer M."/>
        </authorList>
    </citation>
    <scope>NUCLEOTIDE SEQUENCE</scope>
</reference>
<gene>
    <name evidence="2" type="ORF">B2A_12540</name>
</gene>
<accession>T0YI42</accession>
<dbReference type="PRINTS" id="PR00996">
    <property type="entry name" value="CHERMTFRASE"/>
</dbReference>
<dbReference type="GO" id="GO:0008757">
    <property type="term" value="F:S-adenosylmethionine-dependent methyltransferase activity"/>
    <property type="evidence" value="ECO:0007669"/>
    <property type="project" value="InterPro"/>
</dbReference>
<dbReference type="InterPro" id="IPR029063">
    <property type="entry name" value="SAM-dependent_MTases_sf"/>
</dbReference>
<organism evidence="2">
    <name type="scientific">mine drainage metagenome</name>
    <dbReference type="NCBI Taxonomy" id="410659"/>
    <lineage>
        <taxon>unclassified sequences</taxon>
        <taxon>metagenomes</taxon>
        <taxon>ecological metagenomes</taxon>
    </lineage>
</organism>
<dbReference type="AlphaFoldDB" id="T0YI42"/>
<dbReference type="PANTHER" id="PTHR24422:SF27">
    <property type="entry name" value="PROTEIN-GLUTAMATE O-METHYLTRANSFERASE"/>
    <property type="match status" value="1"/>
</dbReference>
<protein>
    <submittedName>
        <fullName evidence="2">PAS/PAC sensor protein</fullName>
    </submittedName>
</protein>
<reference evidence="2" key="1">
    <citation type="submission" date="2013-08" db="EMBL/GenBank/DDBJ databases">
        <authorList>
            <person name="Mendez C."/>
            <person name="Richter M."/>
            <person name="Ferrer M."/>
            <person name="Sanchez J."/>
        </authorList>
    </citation>
    <scope>NUCLEOTIDE SEQUENCE</scope>
</reference>
<comment type="caution">
    <text evidence="2">The sequence shown here is derived from an EMBL/GenBank/DDBJ whole genome shotgun (WGS) entry which is preliminary data.</text>
</comment>
<proteinExistence type="predicted"/>
<feature type="domain" description="CheR-type methyltransferase" evidence="1">
    <location>
        <begin position="1"/>
        <end position="95"/>
    </location>
</feature>
<dbReference type="SUPFAM" id="SSF53335">
    <property type="entry name" value="S-adenosyl-L-methionine-dependent methyltransferases"/>
    <property type="match status" value="1"/>
</dbReference>
<evidence type="ECO:0000313" key="2">
    <source>
        <dbReference type="EMBL" id="EQD35121.1"/>
    </source>
</evidence>
<dbReference type="PANTHER" id="PTHR24422">
    <property type="entry name" value="CHEMOTAXIS PROTEIN METHYLTRANSFERASE"/>
    <property type="match status" value="1"/>
</dbReference>
<dbReference type="EMBL" id="AUZZ01009048">
    <property type="protein sequence ID" value="EQD35121.1"/>
    <property type="molecule type" value="Genomic_DNA"/>
</dbReference>
<name>T0YI42_9ZZZZ</name>
<evidence type="ECO:0000259" key="1">
    <source>
        <dbReference type="PROSITE" id="PS50123"/>
    </source>
</evidence>
<dbReference type="InterPro" id="IPR000780">
    <property type="entry name" value="CheR_MeTrfase"/>
</dbReference>
<sequence>TPENRGYRVRRELRDCIVFTVQDLLTDPPFSRLDLISCRNLLIYLQPDEQEKVVSLFHRALRSAGLLFLGASETVGKLTELFEAVPNTIRVFRRVGADQSREQALASNIRELSRSLWPRIARHLEPKRPDLGDLVKQLVLDAYAPASVLVNR</sequence>
<dbReference type="InterPro" id="IPR022642">
    <property type="entry name" value="CheR_C"/>
</dbReference>
<dbReference type="Gene3D" id="3.40.50.150">
    <property type="entry name" value="Vaccinia Virus protein VP39"/>
    <property type="match status" value="1"/>
</dbReference>
<feature type="non-terminal residue" evidence="2">
    <location>
        <position position="152"/>
    </location>
</feature>